<comment type="caution">
    <text evidence="15">Lacks conserved residue(s) required for the propagation of feature annotation.</text>
</comment>
<reference evidence="16" key="1">
    <citation type="journal article" date="2018" name="Nat. Med.">
        <title>Expanded skin virome in DOCK8-deficient patients.</title>
        <authorList>
            <consortium name="NISC Comparative Sequencing Program"/>
            <person name="Tirosh O."/>
            <person name="Conlan S."/>
            <person name="Deming C."/>
            <person name="Lee-Lin S.Q."/>
            <person name="Huang X."/>
            <person name="Su H.C."/>
            <person name="Freeman A.F."/>
            <person name="Segre J.A."/>
            <person name="Kong H.H."/>
        </authorList>
    </citation>
    <scope>NUCLEOTIDE SEQUENCE</scope>
    <source>
        <strain evidence="16">HPV-mSK_072</strain>
    </source>
</reference>
<keyword evidence="12 15" id="KW-0238">DNA-binding</keyword>
<evidence type="ECO:0000256" key="4">
    <source>
        <dbReference type="ARBA" id="ARBA00022562"/>
    </source>
</evidence>
<dbReference type="GO" id="GO:0019028">
    <property type="term" value="C:viral capsid"/>
    <property type="evidence" value="ECO:0007669"/>
    <property type="project" value="UniProtKB-UniRule"/>
</dbReference>
<keyword evidence="10" id="KW-1039">Host endosome</keyword>
<proteinExistence type="inferred from homology"/>
<dbReference type="GO" id="GO:0075521">
    <property type="term" value="P:microtubule-dependent intracellular transport of viral material towards nucleus"/>
    <property type="evidence" value="ECO:0007669"/>
    <property type="project" value="UniProtKB-UniRule"/>
</dbReference>
<comment type="similarity">
    <text evidence="15">Belongs to the papillomaviridae L2 protein family.</text>
</comment>
<dbReference type="EMBL" id="MH777217">
    <property type="protein sequence ID" value="AYA94806.1"/>
    <property type="molecule type" value="Genomic_DNA"/>
</dbReference>
<dbReference type="HAMAP" id="MF_04003">
    <property type="entry name" value="PPV_L2"/>
    <property type="match status" value="1"/>
</dbReference>
<evidence type="ECO:0000256" key="5">
    <source>
        <dbReference type="ARBA" id="ARBA00022581"/>
    </source>
</evidence>
<evidence type="ECO:0000256" key="10">
    <source>
        <dbReference type="ARBA" id="ARBA00023046"/>
    </source>
</evidence>
<keyword evidence="4 15" id="KW-1048">Host nucleus</keyword>
<evidence type="ECO:0000256" key="7">
    <source>
        <dbReference type="ARBA" id="ARBA00022844"/>
    </source>
</evidence>
<comment type="PTM">
    <text evidence="15">Highly phosphorylated.</text>
</comment>
<keyword evidence="3 15" id="KW-0167">Capsid protein</keyword>
<dbReference type="InterPro" id="IPR000784">
    <property type="entry name" value="Late_L2"/>
</dbReference>
<keyword evidence="13 15" id="KW-1015">Disulfide bond</keyword>
<evidence type="ECO:0000256" key="1">
    <source>
        <dbReference type="ARBA" id="ARBA00022524"/>
    </source>
</evidence>
<dbReference type="GO" id="GO:0003677">
    <property type="term" value="F:DNA binding"/>
    <property type="evidence" value="ECO:0007669"/>
    <property type="project" value="UniProtKB-UniRule"/>
</dbReference>
<feature type="disulfide bond" evidence="15">
    <location>
        <begin position="19"/>
        <end position="25"/>
    </location>
</feature>
<comment type="function">
    <text evidence="15">Minor protein of the capsid that localizes along the inner surface of the virion, within the central cavities beneath the L1 pentamers. Plays a role in capsid stabilization through interaction with the major capsid protein L1. Once the virion enters the host cell, L2 escorts the genomic DNA into the nucleus by promoting escape from the endosomal compartments and traffic through the host Golgi network. Mechanistically, the C-terminus of L2 possesses a cell-penetrating peptide that protudes from the host endosome, interacts with host cytoplasmic retromer cargo and thereby mediates the capsid delivery to the host trans-Golgi network. Plays a role through its interaction with host dynein in the intracellular microtubule-dependent transport of viral capsid toward the nucleus. Mediates the viral genome import into the nucleus through binding to host importins. Once within the nucleus, L2 localizes viral genomes to host PML bodies in order to activate early gene expression for establishment of infection. Later on, promotes late gene expression by interacting with the viral E2 protein and by inhibiting its transcriptional activation functions. During virion assembly, encapsidates the genome by direct interaction with the viral DNA.</text>
</comment>
<dbReference type="Pfam" id="PF00513">
    <property type="entry name" value="Late_protein_L2"/>
    <property type="match status" value="1"/>
</dbReference>
<evidence type="ECO:0000256" key="14">
    <source>
        <dbReference type="ARBA" id="ARBA00023296"/>
    </source>
</evidence>
<evidence type="ECO:0000256" key="12">
    <source>
        <dbReference type="ARBA" id="ARBA00023125"/>
    </source>
</evidence>
<dbReference type="GO" id="GO:0043657">
    <property type="term" value="C:host cell"/>
    <property type="evidence" value="ECO:0007669"/>
    <property type="project" value="GOC"/>
</dbReference>
<accession>A0A385PNL3</accession>
<keyword evidence="14 15" id="KW-1160">Virus entry into host cell</keyword>
<evidence type="ECO:0000256" key="15">
    <source>
        <dbReference type="HAMAP-Rule" id="MF_04003"/>
    </source>
</evidence>
<keyword evidence="11 15" id="KW-1176">Cytoplasmic inwards viral transport</keyword>
<comment type="subcellular location">
    <subcellularLocation>
        <location evidence="15">Virion</location>
    </subcellularLocation>
    <subcellularLocation>
        <location evidence="15">Host nucleus</location>
    </subcellularLocation>
</comment>
<keyword evidence="7 15" id="KW-0946">Virion</keyword>
<sequence length="505" mass="54758">MENKTRRKRAAPDQLYRHCLQGGDCIPDVQNKYEQNTWADVLLKVFGSLLYFGNLGIGTGRGSGGSLGYKPLGTSRVGETAPITPARPSILIDAVGLSEVIPVDAGAPAVVPLSEGTIDTGLVAPDAGPGVGVDELELYTISDPTSDVGGVQPTPTVVSTEEGAVAVIDAQPVPERPVQVYFDPDPSATSSLHIFPAPTVTSSDVNIFVDSYSAQVVGGFDEIPLQRLNYSDFDIEELPTTSTPTQKLETVVSRAKSYYNKYIRQVPVKSRQFLKQPSSLVQFEFENPAFDPDVTMEFERDLAEVTAAPDADFADVTKLHRPQLSAVEGIVRVSRLGETGTISTRSGTVIGQRVHFYRDISSITAAEDIEMQVIGEYPGLSTVVDDILSSTTIDIFNAADININENDLLDTFGEDFSNTHLVVTFTDDTTDTVTLPITSTEYSVNLLAPDVTNSVIVSFPNNNNTNIIHSNSLIPLAPTYIDDIDFDFFLHPGLLPKKRRRLDIV</sequence>
<protein>
    <recommendedName>
        <fullName evidence="15">Minor capsid protein L2</fullName>
    </recommendedName>
</protein>
<evidence type="ECO:0000256" key="2">
    <source>
        <dbReference type="ARBA" id="ARBA00022553"/>
    </source>
</evidence>
<dbReference type="GO" id="GO:0046718">
    <property type="term" value="P:symbiont entry into host cell"/>
    <property type="evidence" value="ECO:0007669"/>
    <property type="project" value="UniProtKB-KW"/>
</dbReference>
<keyword evidence="9 15" id="KW-1177">Microtubular inwards viral transport</keyword>
<keyword evidence="1 15" id="KW-1163">Viral penetration into host nucleus</keyword>
<keyword evidence="2 15" id="KW-0597">Phosphoprotein</keyword>
<dbReference type="GO" id="GO:0042025">
    <property type="term" value="C:host cell nucleus"/>
    <property type="evidence" value="ECO:0007669"/>
    <property type="project" value="UniProtKB-SubCell"/>
</dbReference>
<keyword evidence="5 15" id="KW-0945">Host-virus interaction</keyword>
<keyword evidence="6" id="KW-1040">Host Golgi apparatus</keyword>
<gene>
    <name evidence="15" type="primary">L2</name>
</gene>
<dbReference type="GO" id="GO:0005198">
    <property type="term" value="F:structural molecule activity"/>
    <property type="evidence" value="ECO:0007669"/>
    <property type="project" value="UniProtKB-UniRule"/>
</dbReference>
<evidence type="ECO:0000313" key="16">
    <source>
        <dbReference type="EMBL" id="AYA94806.1"/>
    </source>
</evidence>
<comment type="subunit">
    <text evidence="15">Interacts with major capsid protein L1. Interacts with E2; this interaction inhibits E2 transcriptional activity but not the DNA replication function E2. Interacts with host HSPA8; this interaction is required for L2 nuclear translocation. Interacts with host importins KPNB2 and KPNB3. Forms a complex with importin alpha2-beta1 heterodimers via interaction with the importin alpha2 adapter. Interacts with host DYNLT1; this interaction is essential for virus intracellular transport during entry. Interacts (via C-terminus) with host retromer subunits VPS35 AND VPS29.</text>
</comment>
<evidence type="ECO:0000256" key="11">
    <source>
        <dbReference type="ARBA" id="ARBA00023120"/>
    </source>
</evidence>
<evidence type="ECO:0000256" key="6">
    <source>
        <dbReference type="ARBA" id="ARBA00022812"/>
    </source>
</evidence>
<evidence type="ECO:0000256" key="13">
    <source>
        <dbReference type="ARBA" id="ARBA00023157"/>
    </source>
</evidence>
<evidence type="ECO:0000256" key="3">
    <source>
        <dbReference type="ARBA" id="ARBA00022561"/>
    </source>
</evidence>
<organism evidence="16">
    <name type="scientific">Human papillomavirus</name>
    <dbReference type="NCBI Taxonomy" id="10566"/>
    <lineage>
        <taxon>Viruses</taxon>
        <taxon>Monodnaviria</taxon>
        <taxon>Shotokuvirae</taxon>
        <taxon>Cossaviricota</taxon>
        <taxon>Papovaviricetes</taxon>
        <taxon>Zurhausenvirales</taxon>
        <taxon>Papillomaviridae</taxon>
    </lineage>
</organism>
<name>A0A385PNL3_9PAPI</name>
<keyword evidence="8 15" id="KW-0426">Late protein</keyword>
<evidence type="ECO:0000256" key="8">
    <source>
        <dbReference type="ARBA" id="ARBA00022921"/>
    </source>
</evidence>
<evidence type="ECO:0000256" key="9">
    <source>
        <dbReference type="ARBA" id="ARBA00022952"/>
    </source>
</evidence>
<dbReference type="GO" id="GO:0075732">
    <property type="term" value="P:viral penetration into host nucleus"/>
    <property type="evidence" value="ECO:0007669"/>
    <property type="project" value="UniProtKB-KW"/>
</dbReference>